<gene>
    <name evidence="4" type="ORF">V5N11_017348</name>
</gene>
<comment type="caution">
    <text evidence="4">The sequence shown here is derived from an EMBL/GenBank/DDBJ whole genome shotgun (WGS) entry which is preliminary data.</text>
</comment>
<evidence type="ECO:0000256" key="2">
    <source>
        <dbReference type="ARBA" id="ARBA00023157"/>
    </source>
</evidence>
<dbReference type="AlphaFoldDB" id="A0ABD1AD66"/>
<feature type="domain" description="S-locus glycoprotein" evidence="3">
    <location>
        <begin position="3"/>
        <end position="51"/>
    </location>
</feature>
<protein>
    <submittedName>
        <fullName evidence="4">S-locus-specific glycoprotein</fullName>
    </submittedName>
</protein>
<dbReference type="PANTHER" id="PTHR32444">
    <property type="entry name" value="BULB-TYPE LECTIN DOMAIN-CONTAINING PROTEIN"/>
    <property type="match status" value="1"/>
</dbReference>
<evidence type="ECO:0000313" key="5">
    <source>
        <dbReference type="Proteomes" id="UP001558713"/>
    </source>
</evidence>
<accession>A0ABD1AD66</accession>
<dbReference type="Proteomes" id="UP001558713">
    <property type="component" value="Unassembled WGS sequence"/>
</dbReference>
<reference evidence="4 5" key="1">
    <citation type="submission" date="2024-04" db="EMBL/GenBank/DDBJ databases">
        <title>Genome assembly C_amara_ONT_v2.</title>
        <authorList>
            <person name="Yant L."/>
            <person name="Moore C."/>
            <person name="Slenker M."/>
        </authorList>
    </citation>
    <scope>NUCLEOTIDE SEQUENCE [LARGE SCALE GENOMIC DNA]</scope>
    <source>
        <tissue evidence="4">Leaf</tissue>
    </source>
</reference>
<keyword evidence="2" id="KW-1015">Disulfide bond</keyword>
<dbReference type="PANTHER" id="PTHR32444:SF89">
    <property type="entry name" value="S GLYCOPROTEIN"/>
    <property type="match status" value="1"/>
</dbReference>
<evidence type="ECO:0000313" key="4">
    <source>
        <dbReference type="EMBL" id="KAL1204737.1"/>
    </source>
</evidence>
<keyword evidence="5" id="KW-1185">Reference proteome</keyword>
<evidence type="ECO:0000259" key="3">
    <source>
        <dbReference type="Pfam" id="PF00954"/>
    </source>
</evidence>
<sequence length="126" mass="14552">MYIWSSTSSGWNLFWILPNGECDLYKICGSYSYCDMKTSPTCNCIRGFAPRNATAWALGDTFYECVRQSRLSCRRDGGALRIVTVPGLLIWISEMVARVVCFGRRARRYEELRCRRSRSVCQNRPL</sequence>
<organism evidence="4 5">
    <name type="scientific">Cardamine amara subsp. amara</name>
    <dbReference type="NCBI Taxonomy" id="228776"/>
    <lineage>
        <taxon>Eukaryota</taxon>
        <taxon>Viridiplantae</taxon>
        <taxon>Streptophyta</taxon>
        <taxon>Embryophyta</taxon>
        <taxon>Tracheophyta</taxon>
        <taxon>Spermatophyta</taxon>
        <taxon>Magnoliopsida</taxon>
        <taxon>eudicotyledons</taxon>
        <taxon>Gunneridae</taxon>
        <taxon>Pentapetalae</taxon>
        <taxon>rosids</taxon>
        <taxon>malvids</taxon>
        <taxon>Brassicales</taxon>
        <taxon>Brassicaceae</taxon>
        <taxon>Cardamineae</taxon>
        <taxon>Cardamine</taxon>
    </lineage>
</organism>
<proteinExistence type="predicted"/>
<dbReference type="Pfam" id="PF00954">
    <property type="entry name" value="S_locus_glycop"/>
    <property type="match status" value="1"/>
</dbReference>
<dbReference type="InterPro" id="IPR000858">
    <property type="entry name" value="S_locus_glycoprot_dom"/>
</dbReference>
<dbReference type="EMBL" id="JBANAX010000526">
    <property type="protein sequence ID" value="KAL1204737.1"/>
    <property type="molecule type" value="Genomic_DNA"/>
</dbReference>
<name>A0ABD1AD66_CARAN</name>
<evidence type="ECO:0000256" key="1">
    <source>
        <dbReference type="ARBA" id="ARBA00022729"/>
    </source>
</evidence>
<keyword evidence="1" id="KW-0732">Signal</keyword>